<evidence type="ECO:0000313" key="2">
    <source>
        <dbReference type="Proteomes" id="UP000054495"/>
    </source>
</evidence>
<dbReference type="AlphaFoldDB" id="A0A0D6LKV5"/>
<dbReference type="EMBL" id="KE125176">
    <property type="protein sequence ID" value="EPB70626.1"/>
    <property type="molecule type" value="Genomic_DNA"/>
</dbReference>
<proteinExistence type="predicted"/>
<evidence type="ECO:0000313" key="1">
    <source>
        <dbReference type="EMBL" id="EPB70626.1"/>
    </source>
</evidence>
<keyword evidence="2" id="KW-1185">Reference proteome</keyword>
<dbReference type="Proteomes" id="UP000054495">
    <property type="component" value="Unassembled WGS sequence"/>
</dbReference>
<reference evidence="1 2" key="1">
    <citation type="submission" date="2013-05" db="EMBL/GenBank/DDBJ databases">
        <title>Draft genome of the parasitic nematode Anyclostoma ceylanicum.</title>
        <authorList>
            <person name="Mitreva M."/>
        </authorList>
    </citation>
    <scope>NUCLEOTIDE SEQUENCE [LARGE SCALE GENOMIC DNA]</scope>
</reference>
<name>A0A0D6LKV5_9BILA</name>
<accession>A0A0D6LKV5</accession>
<protein>
    <submittedName>
        <fullName evidence="1">Uncharacterized protein</fullName>
    </submittedName>
</protein>
<sequence length="44" mass="5206">MLGALLFRTWYPARWYHAGRSNGGRGRLVVQHVFLRDAEWCVCR</sequence>
<organism evidence="1 2">
    <name type="scientific">Ancylostoma ceylanicum</name>
    <dbReference type="NCBI Taxonomy" id="53326"/>
    <lineage>
        <taxon>Eukaryota</taxon>
        <taxon>Metazoa</taxon>
        <taxon>Ecdysozoa</taxon>
        <taxon>Nematoda</taxon>
        <taxon>Chromadorea</taxon>
        <taxon>Rhabditida</taxon>
        <taxon>Rhabditina</taxon>
        <taxon>Rhabditomorpha</taxon>
        <taxon>Strongyloidea</taxon>
        <taxon>Ancylostomatidae</taxon>
        <taxon>Ancylostomatinae</taxon>
        <taxon>Ancylostoma</taxon>
    </lineage>
</organism>
<gene>
    <name evidence="1" type="ORF">ANCCEY_10296</name>
</gene>